<dbReference type="RefSeq" id="WP_157097739.1">
    <property type="nucleotide sequence ID" value="NZ_BAAAEQ010000003.1"/>
</dbReference>
<dbReference type="PANTHER" id="PTHR43861">
    <property type="entry name" value="TRANS-ACONITATE 2-METHYLTRANSFERASE-RELATED"/>
    <property type="match status" value="1"/>
</dbReference>
<dbReference type="Gene3D" id="3.40.50.150">
    <property type="entry name" value="Vaccinia Virus protein VP39"/>
    <property type="match status" value="1"/>
</dbReference>
<sequence length="257" mass="29269">MPFCAYEMQVYMPKPQNIYDDPDFYKGYEELRKSGTALNDVLEQPAIRSLLPQSLEGLHLLDIGCGFGDFARFARSKGATSVIGIDPSKNMITAAREKTDDNAVTYLNAAIETFEPQVTDKFDCIISSLALHYVQNYEDILVKLASWLPATGRLVFSVEHPICTALAAQKWALDADGNKLHWPLDNYRDEGPRETSWFIDGVIKYHRTVESYVNGLLDAGFNLLRLLEPEPQEYGHDERWDNHRRRPPFLVLAAEKR</sequence>
<keyword evidence="2" id="KW-0489">Methyltransferase</keyword>
<dbReference type="GO" id="GO:0008168">
    <property type="term" value="F:methyltransferase activity"/>
    <property type="evidence" value="ECO:0007669"/>
    <property type="project" value="UniProtKB-KW"/>
</dbReference>
<evidence type="ECO:0000313" key="3">
    <source>
        <dbReference type="Proteomes" id="UP000556869"/>
    </source>
</evidence>
<reference evidence="2 3" key="1">
    <citation type="submission" date="2020-03" db="EMBL/GenBank/DDBJ databases">
        <title>Genomic Encyclopedia of Type Strains, Phase IV (KMG-IV): sequencing the most valuable type-strain genomes for metagenomic binning, comparative biology and taxonomic classification.</title>
        <authorList>
            <person name="Goeker M."/>
        </authorList>
    </citation>
    <scope>NUCLEOTIDE SEQUENCE [LARGE SCALE GENOMIC DNA]</scope>
    <source>
        <strain evidence="2 3">DSM 18888</strain>
    </source>
</reference>
<proteinExistence type="predicted"/>
<dbReference type="SUPFAM" id="SSF53335">
    <property type="entry name" value="S-adenosyl-L-methionine-dependent methyltransferases"/>
    <property type="match status" value="1"/>
</dbReference>
<gene>
    <name evidence="2" type="ORF">GGR96_003556</name>
</gene>
<dbReference type="EMBL" id="JAATJD010000003">
    <property type="protein sequence ID" value="NJB76434.1"/>
    <property type="molecule type" value="Genomic_DNA"/>
</dbReference>
<comment type="caution">
    <text evidence="2">The sequence shown here is derived from an EMBL/GenBank/DDBJ whole genome shotgun (WGS) entry which is preliminary data.</text>
</comment>
<dbReference type="Pfam" id="PF08241">
    <property type="entry name" value="Methyltransf_11"/>
    <property type="match status" value="1"/>
</dbReference>
<keyword evidence="2" id="KW-0808">Transferase</keyword>
<dbReference type="GO" id="GO:0032259">
    <property type="term" value="P:methylation"/>
    <property type="evidence" value="ECO:0007669"/>
    <property type="project" value="UniProtKB-KW"/>
</dbReference>
<keyword evidence="3" id="KW-1185">Reference proteome</keyword>
<dbReference type="InterPro" id="IPR013216">
    <property type="entry name" value="Methyltransf_11"/>
</dbReference>
<dbReference type="CDD" id="cd02440">
    <property type="entry name" value="AdoMet_MTases"/>
    <property type="match status" value="1"/>
</dbReference>
<evidence type="ECO:0000259" key="1">
    <source>
        <dbReference type="Pfam" id="PF08241"/>
    </source>
</evidence>
<feature type="domain" description="Methyltransferase type 11" evidence="1">
    <location>
        <begin position="61"/>
        <end position="156"/>
    </location>
</feature>
<name>A0ABX0X457_9PROT</name>
<evidence type="ECO:0000313" key="2">
    <source>
        <dbReference type="EMBL" id="NJB76434.1"/>
    </source>
</evidence>
<dbReference type="InterPro" id="IPR029063">
    <property type="entry name" value="SAM-dependent_MTases_sf"/>
</dbReference>
<dbReference type="Proteomes" id="UP000556869">
    <property type="component" value="Unassembled WGS sequence"/>
</dbReference>
<protein>
    <submittedName>
        <fullName evidence="2">SAM-dependent methyltransferase</fullName>
    </submittedName>
</protein>
<accession>A0ABX0X457</accession>
<organism evidence="2 3">
    <name type="scientific">Thalassospira tepidiphila</name>
    <dbReference type="NCBI Taxonomy" id="393657"/>
    <lineage>
        <taxon>Bacteria</taxon>
        <taxon>Pseudomonadati</taxon>
        <taxon>Pseudomonadota</taxon>
        <taxon>Alphaproteobacteria</taxon>
        <taxon>Rhodospirillales</taxon>
        <taxon>Thalassospiraceae</taxon>
        <taxon>Thalassospira</taxon>
    </lineage>
</organism>